<evidence type="ECO:0000259" key="1">
    <source>
        <dbReference type="Pfam" id="PF13338"/>
    </source>
</evidence>
<name>A0A7S7NRL1_PALFE</name>
<dbReference type="Pfam" id="PF13338">
    <property type="entry name" value="AbiEi_4"/>
    <property type="match status" value="1"/>
</dbReference>
<sequence length="200" mass="22577">MQRTGNRDLYQIAESQGGYFTAKQAARLGYTASKRNYHVGTGNWVREHRGIYRLALFPSPPRPDLILWWLWSRGRSDSPQGVFSHHTALALHELTDVNPARIDLTVPPSFRKGSEIPSVLRLHFAVVVATDIEVVENVPVTTALRTILDVWREQSLQESSLRDAFRDARSLGRITMGQIAQARKNPGATQIIDSLERGHR</sequence>
<gene>
    <name evidence="2" type="ORF">IRI77_00810</name>
</gene>
<proteinExistence type="predicted"/>
<dbReference type="AlphaFoldDB" id="A0A7S7NRL1"/>
<organism evidence="2 3">
    <name type="scientific">Paludibaculum fermentans</name>
    <dbReference type="NCBI Taxonomy" id="1473598"/>
    <lineage>
        <taxon>Bacteria</taxon>
        <taxon>Pseudomonadati</taxon>
        <taxon>Acidobacteriota</taxon>
        <taxon>Terriglobia</taxon>
        <taxon>Bryobacterales</taxon>
        <taxon>Bryobacteraceae</taxon>
        <taxon>Paludibaculum</taxon>
    </lineage>
</organism>
<dbReference type="RefSeq" id="WP_194450197.1">
    <property type="nucleotide sequence ID" value="NZ_CP063849.1"/>
</dbReference>
<dbReference type="InterPro" id="IPR025159">
    <property type="entry name" value="AbiEi_N"/>
</dbReference>
<accession>A0A7S7NRL1</accession>
<dbReference type="KEGG" id="pfer:IRI77_00810"/>
<feature type="domain" description="AbiEi antitoxin N-terminal" evidence="1">
    <location>
        <begin position="8"/>
        <end position="55"/>
    </location>
</feature>
<evidence type="ECO:0000313" key="3">
    <source>
        <dbReference type="Proteomes" id="UP000593892"/>
    </source>
</evidence>
<keyword evidence="3" id="KW-1185">Reference proteome</keyword>
<dbReference type="Proteomes" id="UP000593892">
    <property type="component" value="Chromosome"/>
</dbReference>
<protein>
    <submittedName>
        <fullName evidence="2">Type IV toxin-antitoxin system AbiEi family antitoxin domain-containing protein</fullName>
    </submittedName>
</protein>
<evidence type="ECO:0000313" key="2">
    <source>
        <dbReference type="EMBL" id="QOY88535.1"/>
    </source>
</evidence>
<reference evidence="2 3" key="1">
    <citation type="submission" date="2020-10" db="EMBL/GenBank/DDBJ databases">
        <title>Complete genome sequence of Paludibaculum fermentans P105T, a facultatively anaerobic acidobacterium capable of dissimilatory Fe(III) reduction.</title>
        <authorList>
            <person name="Dedysh S.N."/>
            <person name="Beletsky A.V."/>
            <person name="Kulichevskaya I.S."/>
            <person name="Mardanov A.V."/>
            <person name="Ravin N.V."/>
        </authorList>
    </citation>
    <scope>NUCLEOTIDE SEQUENCE [LARGE SCALE GENOMIC DNA]</scope>
    <source>
        <strain evidence="2 3">P105</strain>
    </source>
</reference>
<dbReference type="EMBL" id="CP063849">
    <property type="protein sequence ID" value="QOY88535.1"/>
    <property type="molecule type" value="Genomic_DNA"/>
</dbReference>